<accession>A0A9J5ZZ67</accession>
<protein>
    <recommendedName>
        <fullName evidence="3">Membrane-associated kinase regulator 6</fullName>
    </recommendedName>
</protein>
<dbReference type="AlphaFoldDB" id="A0A9J5ZZ67"/>
<gene>
    <name evidence="1" type="ORF">H5410_016967</name>
</gene>
<keyword evidence="2" id="KW-1185">Reference proteome</keyword>
<comment type="caution">
    <text evidence="1">The sequence shown here is derived from an EMBL/GenBank/DDBJ whole genome shotgun (WGS) entry which is preliminary data.</text>
</comment>
<dbReference type="EMBL" id="JACXVP010000003">
    <property type="protein sequence ID" value="KAG5617143.1"/>
    <property type="molecule type" value="Genomic_DNA"/>
</dbReference>
<dbReference type="InterPro" id="IPR044699">
    <property type="entry name" value="MAKR6"/>
</dbReference>
<evidence type="ECO:0000313" key="2">
    <source>
        <dbReference type="Proteomes" id="UP000824120"/>
    </source>
</evidence>
<name>A0A9J5ZZ67_SOLCO</name>
<sequence>METSQSLSIESFSYSWLVDLGDSFRASMDDSGDDYETAFIEMDPALPPSKRFFNVNPQDLNFDFPTSDSSLTLVHADELISNGFLMPLFIKKPMKMESDYDVIESDSIANSPASSAAAQQQDESRSSSCRRVNRCVSLRRCRSLSRRILLKYFDFLRPFCQKIRRCGRIGRCRSSSGKEVMKKWEYCSAATSPRTSVAYSVDNWRRSCDSESSIYEAVLHCKRNH</sequence>
<organism evidence="1 2">
    <name type="scientific">Solanum commersonii</name>
    <name type="common">Commerson's wild potato</name>
    <name type="synonym">Commerson's nightshade</name>
    <dbReference type="NCBI Taxonomy" id="4109"/>
    <lineage>
        <taxon>Eukaryota</taxon>
        <taxon>Viridiplantae</taxon>
        <taxon>Streptophyta</taxon>
        <taxon>Embryophyta</taxon>
        <taxon>Tracheophyta</taxon>
        <taxon>Spermatophyta</taxon>
        <taxon>Magnoliopsida</taxon>
        <taxon>eudicotyledons</taxon>
        <taxon>Gunneridae</taxon>
        <taxon>Pentapetalae</taxon>
        <taxon>asterids</taxon>
        <taxon>lamiids</taxon>
        <taxon>Solanales</taxon>
        <taxon>Solanaceae</taxon>
        <taxon>Solanoideae</taxon>
        <taxon>Solaneae</taxon>
        <taxon>Solanum</taxon>
    </lineage>
</organism>
<dbReference type="OrthoDB" id="1913205at2759"/>
<evidence type="ECO:0000313" key="1">
    <source>
        <dbReference type="EMBL" id="KAG5617143.1"/>
    </source>
</evidence>
<proteinExistence type="predicted"/>
<reference evidence="1 2" key="1">
    <citation type="submission" date="2020-09" db="EMBL/GenBank/DDBJ databases">
        <title>De no assembly of potato wild relative species, Solanum commersonii.</title>
        <authorList>
            <person name="Cho K."/>
        </authorList>
    </citation>
    <scope>NUCLEOTIDE SEQUENCE [LARGE SCALE GENOMIC DNA]</scope>
    <source>
        <strain evidence="1">LZ3.2</strain>
        <tissue evidence="1">Leaf</tissue>
    </source>
</reference>
<dbReference type="PANTHER" id="PTHR34576:SF2">
    <property type="entry name" value="MEMBRANE-ASSOCIATED KINASE REGULATOR 6-RELATED"/>
    <property type="match status" value="1"/>
</dbReference>
<dbReference type="Proteomes" id="UP000824120">
    <property type="component" value="Chromosome 3"/>
</dbReference>
<dbReference type="PANTHER" id="PTHR34576">
    <property type="entry name" value="MEMBRANE-ASSOCIATED KINASE REGULATOR 6-RELATED"/>
    <property type="match status" value="1"/>
</dbReference>
<evidence type="ECO:0008006" key="3">
    <source>
        <dbReference type="Google" id="ProtNLM"/>
    </source>
</evidence>